<dbReference type="Gene3D" id="3.40.190.10">
    <property type="entry name" value="Periplasmic binding protein-like II"/>
    <property type="match status" value="1"/>
</dbReference>
<dbReference type="GO" id="GO:0042956">
    <property type="term" value="P:maltodextrin transmembrane transport"/>
    <property type="evidence" value="ECO:0007669"/>
    <property type="project" value="TreeGrafter"/>
</dbReference>
<dbReference type="Proteomes" id="UP000030377">
    <property type="component" value="Unassembled WGS sequence"/>
</dbReference>
<dbReference type="PANTHER" id="PTHR30061">
    <property type="entry name" value="MALTOSE-BINDING PERIPLASMIC PROTEIN"/>
    <property type="match status" value="1"/>
</dbReference>
<dbReference type="GO" id="GO:0015768">
    <property type="term" value="P:maltose transport"/>
    <property type="evidence" value="ECO:0007669"/>
    <property type="project" value="TreeGrafter"/>
</dbReference>
<evidence type="ECO:0000256" key="3">
    <source>
        <dbReference type="ARBA" id="ARBA00022729"/>
    </source>
</evidence>
<keyword evidence="3 5" id="KW-0732">Signal</keyword>
<dbReference type="Pfam" id="PF13416">
    <property type="entry name" value="SBP_bac_8"/>
    <property type="match status" value="1"/>
</dbReference>
<gene>
    <name evidence="6" type="ORF">MA20_33430</name>
</gene>
<protein>
    <submittedName>
        <fullName evidence="6">Sugar ABC transporter substrate-binding protein</fullName>
    </submittedName>
</protein>
<sequence length="447" mass="48665">MMRPVGRFGYITRSEGNIRPANSGRRSWMSAALSLALAAAVPAFASPASAEKLTIWSGWPDLAPFYKRVGDQLKSKYPDLEISVEAIALREHEKRLALSLPSGAAGDVIEMEVEAARYLEAGLIPEPPASIVDFVKANYDMTRVKTAMYEGKIFGVPLFQGQGALFYNTEMFARAGLDGPPKTMADYTAYAQKLAQRDASGVPTVSGWSLRLSGGGSGIAEKYWTILYNHGGTLLQEKGGKWRAAYASEAGRAALKQYLDNVVVYRTVTPEMKADAEAFELGQTAMFIRESWVIGDVAKKAPNLKYATAPLPKGTLMVPVDLYVPNKGPKSQIAWDFVQKANEPENLLWLLENTAWVPNRKGLDYSAVLKKIPQLDAFVNTPPGHVFFTVPAISPASEILTRLAARLEKAFTDKSLAGSDAAIDAFLKAAAEESDKILAREDLLAKP</sequence>
<proteinExistence type="inferred from homology"/>
<feature type="chain" id="PRO_5002017175" evidence="5">
    <location>
        <begin position="46"/>
        <end position="447"/>
    </location>
</feature>
<reference evidence="6 7" key="1">
    <citation type="submission" date="2014-09" db="EMBL/GenBank/DDBJ databases">
        <title>Draft genome of Bradyrhizobium japonicum Is-34.</title>
        <authorList>
            <person name="Tsurumaru H."/>
            <person name="Yamakawa T."/>
            <person name="Hashimoto S."/>
            <person name="Okizaki K."/>
            <person name="Kanesaki Y."/>
            <person name="Yoshikawa H."/>
            <person name="Yajima S."/>
        </authorList>
    </citation>
    <scope>NUCLEOTIDE SEQUENCE [LARGE SCALE GENOMIC DNA]</scope>
    <source>
        <strain evidence="6 7">Is-34</strain>
    </source>
</reference>
<dbReference type="PROSITE" id="PS51318">
    <property type="entry name" value="TAT"/>
    <property type="match status" value="1"/>
</dbReference>
<comment type="similarity">
    <text evidence="1">Belongs to the bacterial solute-binding protein 1 family.</text>
</comment>
<dbReference type="GO" id="GO:0055052">
    <property type="term" value="C:ATP-binding cassette (ABC) transporter complex, substrate-binding subunit-containing"/>
    <property type="evidence" value="ECO:0007669"/>
    <property type="project" value="TreeGrafter"/>
</dbReference>
<evidence type="ECO:0000313" key="7">
    <source>
        <dbReference type="Proteomes" id="UP000030377"/>
    </source>
</evidence>
<organism evidence="6 7">
    <name type="scientific">Bradyrhizobium japonicum</name>
    <dbReference type="NCBI Taxonomy" id="375"/>
    <lineage>
        <taxon>Bacteria</taxon>
        <taxon>Pseudomonadati</taxon>
        <taxon>Pseudomonadota</taxon>
        <taxon>Alphaproteobacteria</taxon>
        <taxon>Hyphomicrobiales</taxon>
        <taxon>Nitrobacteraceae</taxon>
        <taxon>Bradyrhizobium</taxon>
    </lineage>
</organism>
<evidence type="ECO:0000256" key="4">
    <source>
        <dbReference type="ARBA" id="ARBA00022764"/>
    </source>
</evidence>
<comment type="caution">
    <text evidence="6">The sequence shown here is derived from an EMBL/GenBank/DDBJ whole genome shotgun (WGS) entry which is preliminary data.</text>
</comment>
<dbReference type="EMBL" id="JRPN01000025">
    <property type="protein sequence ID" value="KGT75606.1"/>
    <property type="molecule type" value="Genomic_DNA"/>
</dbReference>
<keyword evidence="2" id="KW-0813">Transport</keyword>
<dbReference type="STRING" id="375.BKD09_RS17105"/>
<accession>A0A0A3XR47</accession>
<dbReference type="GO" id="GO:1901982">
    <property type="term" value="F:maltose binding"/>
    <property type="evidence" value="ECO:0007669"/>
    <property type="project" value="TreeGrafter"/>
</dbReference>
<evidence type="ECO:0000256" key="2">
    <source>
        <dbReference type="ARBA" id="ARBA00022448"/>
    </source>
</evidence>
<dbReference type="RefSeq" id="WP_052435670.1">
    <property type="nucleotide sequence ID" value="NZ_JRPN01000025.1"/>
</dbReference>
<evidence type="ECO:0000256" key="1">
    <source>
        <dbReference type="ARBA" id="ARBA00008520"/>
    </source>
</evidence>
<name>A0A0A3XR47_BRAJP</name>
<dbReference type="PANTHER" id="PTHR30061:SF50">
    <property type="entry name" value="MALTOSE_MALTODEXTRIN-BINDING PERIPLASMIC PROTEIN"/>
    <property type="match status" value="1"/>
</dbReference>
<keyword evidence="4" id="KW-0574">Periplasm</keyword>
<evidence type="ECO:0000256" key="5">
    <source>
        <dbReference type="SAM" id="SignalP"/>
    </source>
</evidence>
<dbReference type="SUPFAM" id="SSF53850">
    <property type="entry name" value="Periplasmic binding protein-like II"/>
    <property type="match status" value="1"/>
</dbReference>
<dbReference type="InterPro" id="IPR006059">
    <property type="entry name" value="SBP"/>
</dbReference>
<dbReference type="InterPro" id="IPR006311">
    <property type="entry name" value="TAT_signal"/>
</dbReference>
<evidence type="ECO:0000313" key="6">
    <source>
        <dbReference type="EMBL" id="KGT75606.1"/>
    </source>
</evidence>
<feature type="signal peptide" evidence="5">
    <location>
        <begin position="1"/>
        <end position="45"/>
    </location>
</feature>
<dbReference type="AlphaFoldDB" id="A0A0A3XR47"/>